<feature type="domain" description="DUF397" evidence="1">
    <location>
        <begin position="11"/>
        <end position="64"/>
    </location>
</feature>
<protein>
    <submittedName>
        <fullName evidence="2">DUF397 domain-containing protein</fullName>
    </submittedName>
</protein>
<dbReference type="Pfam" id="PF04149">
    <property type="entry name" value="DUF397"/>
    <property type="match status" value="1"/>
</dbReference>
<evidence type="ECO:0000313" key="2">
    <source>
        <dbReference type="EMBL" id="MBL1115295.1"/>
    </source>
</evidence>
<reference evidence="2 3" key="1">
    <citation type="submission" date="2021-01" db="EMBL/GenBank/DDBJ databases">
        <title>WGS of actinomycetes isolated from Thailand.</title>
        <authorList>
            <person name="Thawai C."/>
        </authorList>
    </citation>
    <scope>NUCLEOTIDE SEQUENCE [LARGE SCALE GENOMIC DNA]</scope>
    <source>
        <strain evidence="2 3">CA3R110</strain>
    </source>
</reference>
<dbReference type="RefSeq" id="WP_201853090.1">
    <property type="nucleotide sequence ID" value="NZ_JAERRG010000009.1"/>
</dbReference>
<dbReference type="InterPro" id="IPR007278">
    <property type="entry name" value="DUF397"/>
</dbReference>
<comment type="caution">
    <text evidence="2">The sequence shown here is derived from an EMBL/GenBank/DDBJ whole genome shotgun (WGS) entry which is preliminary data.</text>
</comment>
<dbReference type="EMBL" id="JAERRG010000009">
    <property type="protein sequence ID" value="MBL1115295.1"/>
    <property type="molecule type" value="Genomic_DNA"/>
</dbReference>
<name>A0ABS1PS84_9ACTN</name>
<proteinExistence type="predicted"/>
<evidence type="ECO:0000259" key="1">
    <source>
        <dbReference type="Pfam" id="PF04149"/>
    </source>
</evidence>
<sequence>MTTTADGLTSAAWFKSSYSNNQGAECVEGAHLSGEMAVRDSKDPSGPICHFSAAAWAQFITGIKTGTLDGDL</sequence>
<accession>A0ABS1PS84</accession>
<dbReference type="Proteomes" id="UP000621510">
    <property type="component" value="Unassembled WGS sequence"/>
</dbReference>
<organism evidence="2 3">
    <name type="scientific">Streptomyces endocoffeicus</name>
    <dbReference type="NCBI Taxonomy" id="2898945"/>
    <lineage>
        <taxon>Bacteria</taxon>
        <taxon>Bacillati</taxon>
        <taxon>Actinomycetota</taxon>
        <taxon>Actinomycetes</taxon>
        <taxon>Kitasatosporales</taxon>
        <taxon>Streptomycetaceae</taxon>
        <taxon>Streptomyces</taxon>
    </lineage>
</organism>
<evidence type="ECO:0000313" key="3">
    <source>
        <dbReference type="Proteomes" id="UP000621510"/>
    </source>
</evidence>
<keyword evidence="3" id="KW-1185">Reference proteome</keyword>
<gene>
    <name evidence="2" type="ORF">JK364_23275</name>
</gene>